<protein>
    <submittedName>
        <fullName evidence="1">Uncharacterized protein</fullName>
    </submittedName>
</protein>
<gene>
    <name evidence="1" type="ORF">FK004_12685</name>
</gene>
<dbReference type="AlphaFoldDB" id="A0A2S1LQL9"/>
<dbReference type="OrthoDB" id="9808948at2"/>
<evidence type="ECO:0000313" key="2">
    <source>
        <dbReference type="Proteomes" id="UP000244677"/>
    </source>
</evidence>
<proteinExistence type="predicted"/>
<sequence length="82" mass="9525">MNKLIGKIELIQTENTNGNDKKVITLRNKKEVCFVQFQGYYVNKLQGFNMDDNVVIEIKYRGKISKQGIRHNNIVGLNIERV</sequence>
<dbReference type="KEGG" id="fki:FK004_12685"/>
<keyword evidence="2" id="KW-1185">Reference proteome</keyword>
<dbReference type="RefSeq" id="WP_108737557.1">
    <property type="nucleotide sequence ID" value="NZ_CP020919.1"/>
</dbReference>
<reference evidence="1 2" key="1">
    <citation type="submission" date="2017-04" db="EMBL/GenBank/DDBJ databases">
        <title>Complete genome sequence of Flavobacterium kingsejong AJ004.</title>
        <authorList>
            <person name="Lee P.C."/>
        </authorList>
    </citation>
    <scope>NUCLEOTIDE SEQUENCE [LARGE SCALE GENOMIC DNA]</scope>
    <source>
        <strain evidence="1 2">AJ004</strain>
    </source>
</reference>
<dbReference type="EMBL" id="CP020919">
    <property type="protein sequence ID" value="AWG26019.1"/>
    <property type="molecule type" value="Genomic_DNA"/>
</dbReference>
<organism evidence="1 2">
    <name type="scientific">Flavobacterium kingsejongi</name>
    <dbReference type="NCBI Taxonomy" id="1678728"/>
    <lineage>
        <taxon>Bacteria</taxon>
        <taxon>Pseudomonadati</taxon>
        <taxon>Bacteroidota</taxon>
        <taxon>Flavobacteriia</taxon>
        <taxon>Flavobacteriales</taxon>
        <taxon>Flavobacteriaceae</taxon>
        <taxon>Flavobacterium</taxon>
    </lineage>
</organism>
<accession>A0A2S1LQL9</accession>
<evidence type="ECO:0000313" key="1">
    <source>
        <dbReference type="EMBL" id="AWG26019.1"/>
    </source>
</evidence>
<name>A0A2S1LQL9_9FLAO</name>
<dbReference type="Proteomes" id="UP000244677">
    <property type="component" value="Chromosome"/>
</dbReference>